<comment type="caution">
    <text evidence="2">The sequence shown here is derived from an EMBL/GenBank/DDBJ whole genome shotgun (WGS) entry which is preliminary data.</text>
</comment>
<sequence>MTAVSGNNVAKFSHLWPPLATVGHRWPCVFWGVIESESSVCGVGDIRENNVTQTGVPVHSVDSGITNQIVSEGANVTGLVVFPNVAEQTESTLAAKPDEDDTNPSGYQAAEFEDFVEEPLGFQTAPVPGSDGSQLEDYALSPDAD</sequence>
<evidence type="ECO:0000256" key="1">
    <source>
        <dbReference type="SAM" id="MobiDB-lite"/>
    </source>
</evidence>
<feature type="region of interest" description="Disordered" evidence="1">
    <location>
        <begin position="118"/>
        <end position="145"/>
    </location>
</feature>
<evidence type="ECO:0000313" key="2">
    <source>
        <dbReference type="EMBL" id="TGZ51503.1"/>
    </source>
</evidence>
<dbReference type="STRING" id="147828.A0A4S2KNY1"/>
<evidence type="ECO:0000313" key="3">
    <source>
        <dbReference type="Proteomes" id="UP000308267"/>
    </source>
</evidence>
<protein>
    <submittedName>
        <fullName evidence="2">Uncharacterized protein</fullName>
    </submittedName>
</protein>
<proteinExistence type="predicted"/>
<gene>
    <name evidence="2" type="ORF">CRM22_010745</name>
</gene>
<dbReference type="Proteomes" id="UP000308267">
    <property type="component" value="Unassembled WGS sequence"/>
</dbReference>
<dbReference type="EMBL" id="SJOL01010428">
    <property type="protein sequence ID" value="TGZ51503.1"/>
    <property type="molecule type" value="Genomic_DNA"/>
</dbReference>
<keyword evidence="3" id="KW-1185">Reference proteome</keyword>
<reference evidence="2 3" key="1">
    <citation type="journal article" date="2019" name="BMC Genomics">
        <title>New insights from Opisthorchis felineus genome: update on genomics of the epidemiologically important liver flukes.</title>
        <authorList>
            <person name="Ershov N.I."/>
            <person name="Mordvinov V.A."/>
            <person name="Prokhortchouk E.B."/>
            <person name="Pakharukova M.Y."/>
            <person name="Gunbin K.V."/>
            <person name="Ustyantsev K."/>
            <person name="Genaev M.A."/>
            <person name="Blinov A.G."/>
            <person name="Mazur A."/>
            <person name="Boulygina E."/>
            <person name="Tsygankova S."/>
            <person name="Khrameeva E."/>
            <person name="Chekanov N."/>
            <person name="Fan G."/>
            <person name="Xiao A."/>
            <person name="Zhang H."/>
            <person name="Xu X."/>
            <person name="Yang H."/>
            <person name="Solovyev V."/>
            <person name="Lee S.M."/>
            <person name="Liu X."/>
            <person name="Afonnikov D.A."/>
            <person name="Skryabin K.G."/>
        </authorList>
    </citation>
    <scope>NUCLEOTIDE SEQUENCE [LARGE SCALE GENOMIC DNA]</scope>
    <source>
        <strain evidence="2">AK-0245</strain>
        <tissue evidence="2">Whole organism</tissue>
    </source>
</reference>
<name>A0A4S2KNY1_OPIFE</name>
<dbReference type="AlphaFoldDB" id="A0A4S2KNY1"/>
<feature type="region of interest" description="Disordered" evidence="1">
    <location>
        <begin position="91"/>
        <end position="110"/>
    </location>
</feature>
<organism evidence="2 3">
    <name type="scientific">Opisthorchis felineus</name>
    <dbReference type="NCBI Taxonomy" id="147828"/>
    <lineage>
        <taxon>Eukaryota</taxon>
        <taxon>Metazoa</taxon>
        <taxon>Spiralia</taxon>
        <taxon>Lophotrochozoa</taxon>
        <taxon>Platyhelminthes</taxon>
        <taxon>Trematoda</taxon>
        <taxon>Digenea</taxon>
        <taxon>Opisthorchiida</taxon>
        <taxon>Opisthorchiata</taxon>
        <taxon>Opisthorchiidae</taxon>
        <taxon>Opisthorchis</taxon>
    </lineage>
</organism>
<accession>A0A4S2KNY1</accession>